<reference evidence="5" key="1">
    <citation type="submission" date="2025-08" db="UniProtKB">
        <authorList>
            <consortium name="RefSeq"/>
        </authorList>
    </citation>
    <scope>IDENTIFICATION</scope>
    <source>
        <tissue evidence="5">Gonad</tissue>
    </source>
</reference>
<comment type="similarity">
    <text evidence="1">Belongs to the FAH family.</text>
</comment>
<dbReference type="PANTHER" id="PTHR42796">
    <property type="entry name" value="FUMARYLACETOACETATE HYDROLASE DOMAIN-CONTAINING PROTEIN 2A-RELATED"/>
    <property type="match status" value="1"/>
</dbReference>
<dbReference type="Gene3D" id="3.90.850.10">
    <property type="entry name" value="Fumarylacetoacetase-like, C-terminal domain"/>
    <property type="match status" value="1"/>
</dbReference>
<organism evidence="4 5">
    <name type="scientific">Branchiostoma belcheri</name>
    <name type="common">Amphioxus</name>
    <dbReference type="NCBI Taxonomy" id="7741"/>
    <lineage>
        <taxon>Eukaryota</taxon>
        <taxon>Metazoa</taxon>
        <taxon>Chordata</taxon>
        <taxon>Cephalochordata</taxon>
        <taxon>Leptocardii</taxon>
        <taxon>Amphioxiformes</taxon>
        <taxon>Branchiostomatidae</taxon>
        <taxon>Branchiostoma</taxon>
    </lineage>
</organism>
<dbReference type="Pfam" id="PF01557">
    <property type="entry name" value="FAA_hydrolase"/>
    <property type="match status" value="1"/>
</dbReference>
<dbReference type="FunFam" id="3.90.850.10:FF:000002">
    <property type="entry name" value="2-hydroxyhepta-2,4-diene-1,7-dioate isomerase"/>
    <property type="match status" value="1"/>
</dbReference>
<dbReference type="GeneID" id="109486901"/>
<evidence type="ECO:0000256" key="1">
    <source>
        <dbReference type="ARBA" id="ARBA00010211"/>
    </source>
</evidence>
<dbReference type="Proteomes" id="UP000515135">
    <property type="component" value="Unplaced"/>
</dbReference>
<dbReference type="SUPFAM" id="SSF56529">
    <property type="entry name" value="FAH"/>
    <property type="match status" value="1"/>
</dbReference>
<name>A0A6P5ATI4_BRABE</name>
<dbReference type="InterPro" id="IPR011234">
    <property type="entry name" value="Fumarylacetoacetase-like_C"/>
</dbReference>
<accession>A0A6P5ATI4</accession>
<dbReference type="KEGG" id="bbel:109486901"/>
<proteinExistence type="inferred from homology"/>
<evidence type="ECO:0000313" key="5">
    <source>
        <dbReference type="RefSeq" id="XP_019646367.1"/>
    </source>
</evidence>
<dbReference type="AlphaFoldDB" id="A0A6P5ATI4"/>
<dbReference type="PANTHER" id="PTHR42796:SF4">
    <property type="entry name" value="FUMARYLACETOACETATE HYDROLASE DOMAIN-CONTAINING PROTEIN 2A"/>
    <property type="match status" value="1"/>
</dbReference>
<dbReference type="InterPro" id="IPR051121">
    <property type="entry name" value="FAH"/>
</dbReference>
<evidence type="ECO:0000259" key="3">
    <source>
        <dbReference type="Pfam" id="PF01557"/>
    </source>
</evidence>
<keyword evidence="4" id="KW-1185">Reference proteome</keyword>
<feature type="domain" description="Fumarylacetoacetase-like C-terminal" evidence="3">
    <location>
        <begin position="118"/>
        <end position="325"/>
    </location>
</feature>
<evidence type="ECO:0000313" key="4">
    <source>
        <dbReference type="Proteomes" id="UP000515135"/>
    </source>
</evidence>
<dbReference type="GO" id="GO:0050163">
    <property type="term" value="F:oxaloacetate tautomerase activity"/>
    <property type="evidence" value="ECO:0007669"/>
    <property type="project" value="UniProtKB-ARBA"/>
</dbReference>
<dbReference type="RefSeq" id="XP_019646367.1">
    <property type="nucleotide sequence ID" value="XM_019790808.1"/>
</dbReference>
<dbReference type="InterPro" id="IPR036663">
    <property type="entry name" value="Fumarylacetoacetase_C_sf"/>
</dbReference>
<keyword evidence="2" id="KW-0479">Metal-binding</keyword>
<protein>
    <submittedName>
        <fullName evidence="5">Fumarylacetoacetate hydrolase domain-containing protein 2-like</fullName>
    </submittedName>
</protein>
<gene>
    <name evidence="5" type="primary">LOC109486901</name>
</gene>
<dbReference type="GO" id="GO:0006107">
    <property type="term" value="P:oxaloacetate metabolic process"/>
    <property type="evidence" value="ECO:0007669"/>
    <property type="project" value="UniProtKB-ARBA"/>
</dbReference>
<sequence length="325" mass="34855">MRLVSFRERGSDGTPRVGVEVAPGGGVLDLSVASPTLPRDMLQFQSPGACSHVGVEVAPGGGVLDLSAASPALPRDMCSFLAAGQSAMDAAKSAMDAGQHVLRRDQITLTSPVPNPGKVICVGMNYKDHCLEQNAPIPKEPIFFSKFGNTITGPEDDIIHPDNSDQVDWEVEMTVVIGKQGKDIKEEDVYDHVAGYTVADDVSARDWQMKRNGGQWLLGKTFDSFCPLGPAIVTKDEIPDPHTLGLRCRVNGNTVQDSSTEQLVFQVPTLVAWISRIVTLCPGDVILTGTPPGVGVFRKPPVFLKRGDVVECEIDGIGTIRNKVV</sequence>
<dbReference type="OrthoDB" id="411064at2759"/>
<evidence type="ECO:0000256" key="2">
    <source>
        <dbReference type="ARBA" id="ARBA00022723"/>
    </source>
</evidence>
<dbReference type="GO" id="GO:0046872">
    <property type="term" value="F:metal ion binding"/>
    <property type="evidence" value="ECO:0007669"/>
    <property type="project" value="UniProtKB-KW"/>
</dbReference>